<evidence type="ECO:0000313" key="1">
    <source>
        <dbReference type="EMBL" id="UYQ93385.1"/>
    </source>
</evidence>
<evidence type="ECO:0000313" key="2">
    <source>
        <dbReference type="Proteomes" id="UP001162741"/>
    </source>
</evidence>
<dbReference type="EMBL" id="CP107006">
    <property type="protein sequence ID" value="UYQ93385.1"/>
    <property type="molecule type" value="Genomic_DNA"/>
</dbReference>
<reference evidence="1" key="1">
    <citation type="submission" date="2022-10" db="EMBL/GenBank/DDBJ databases">
        <title>Chitinophaga sp. nov., isolated from soil.</title>
        <authorList>
            <person name="Jeon C.O."/>
        </authorList>
    </citation>
    <scope>NUCLEOTIDE SEQUENCE</scope>
    <source>
        <strain evidence="1">R8</strain>
    </source>
</reference>
<sequence>MDASIITVYIDHRPYNFYIDVNAEEGTTTYQVLAPGEQFNSIAEANNEV</sequence>
<accession>A0ABY6J1I6</accession>
<keyword evidence="2" id="KW-1185">Reference proteome</keyword>
<name>A0ABY6J1I6_9BACT</name>
<dbReference type="RefSeq" id="WP_264281475.1">
    <property type="nucleotide sequence ID" value="NZ_CP107006.1"/>
</dbReference>
<dbReference type="Proteomes" id="UP001162741">
    <property type="component" value="Chromosome"/>
</dbReference>
<protein>
    <submittedName>
        <fullName evidence="1">Uncharacterized protein</fullName>
    </submittedName>
</protein>
<organism evidence="1 2">
    <name type="scientific">Chitinophaga horti</name>
    <dbReference type="NCBI Taxonomy" id="2920382"/>
    <lineage>
        <taxon>Bacteria</taxon>
        <taxon>Pseudomonadati</taxon>
        <taxon>Bacteroidota</taxon>
        <taxon>Chitinophagia</taxon>
        <taxon>Chitinophagales</taxon>
        <taxon>Chitinophagaceae</taxon>
        <taxon>Chitinophaga</taxon>
    </lineage>
</organism>
<gene>
    <name evidence="1" type="ORF">MKQ68_25205</name>
</gene>
<proteinExistence type="predicted"/>